<dbReference type="Proteomes" id="UP001208186">
    <property type="component" value="Unassembled WGS sequence"/>
</dbReference>
<evidence type="ECO:0000313" key="5">
    <source>
        <dbReference type="Proteomes" id="UP001208186"/>
    </source>
</evidence>
<organism evidence="4 6">
    <name type="scientific">Halapricum hydrolyticum</name>
    <dbReference type="NCBI Taxonomy" id="2979991"/>
    <lineage>
        <taxon>Archaea</taxon>
        <taxon>Methanobacteriati</taxon>
        <taxon>Methanobacteriota</taxon>
        <taxon>Stenosarchaea group</taxon>
        <taxon>Halobacteria</taxon>
        <taxon>Halobacteriales</taxon>
        <taxon>Haloarculaceae</taxon>
        <taxon>Halapricum</taxon>
    </lineage>
</organism>
<reference evidence="4" key="1">
    <citation type="submission" date="2023-02" db="EMBL/GenBank/DDBJ databases">
        <title>Enrichment on poylsaccharides allowed isolation of novel metabolic and taxonomic groups of Haloarchaea.</title>
        <authorList>
            <person name="Sorokin D.Y."/>
            <person name="Elcheninov A.G."/>
            <person name="Khizhniak T.V."/>
            <person name="Kolganova T.V."/>
            <person name="Kublanov I.V."/>
        </authorList>
    </citation>
    <scope>NUCLEOTIDE SEQUENCE</scope>
    <source>
        <strain evidence="3 5">HArc-curdl5-1</strain>
        <strain evidence="4">HArc-curdl7</strain>
    </source>
</reference>
<name>A0AAE3IBF2_9EURY</name>
<dbReference type="RefSeq" id="WP_315909239.1">
    <property type="nucleotide sequence ID" value="NZ_JAOPKC010000011.1"/>
</dbReference>
<feature type="transmembrane region" description="Helical" evidence="2">
    <location>
        <begin position="43"/>
        <end position="64"/>
    </location>
</feature>
<evidence type="ECO:0000313" key="3">
    <source>
        <dbReference type="EMBL" id="MCU4718483.1"/>
    </source>
</evidence>
<keyword evidence="5" id="KW-1185">Reference proteome</keyword>
<feature type="compositionally biased region" description="Basic and acidic residues" evidence="1">
    <location>
        <begin position="1"/>
        <end position="10"/>
    </location>
</feature>
<comment type="caution">
    <text evidence="4">The sequence shown here is derived from an EMBL/GenBank/DDBJ whole genome shotgun (WGS) entry which is preliminary data.</text>
</comment>
<dbReference type="AlphaFoldDB" id="A0AAE3IBF2"/>
<evidence type="ECO:0000256" key="1">
    <source>
        <dbReference type="SAM" id="MobiDB-lite"/>
    </source>
</evidence>
<dbReference type="EMBL" id="JAOPKD010000010">
    <property type="protein sequence ID" value="MCU4727498.1"/>
    <property type="molecule type" value="Genomic_DNA"/>
</dbReference>
<feature type="region of interest" description="Disordered" evidence="1">
    <location>
        <begin position="1"/>
        <end position="36"/>
    </location>
</feature>
<proteinExistence type="predicted"/>
<dbReference type="Proteomes" id="UP001209746">
    <property type="component" value="Unassembled WGS sequence"/>
</dbReference>
<protein>
    <submittedName>
        <fullName evidence="4">Uncharacterized protein</fullName>
    </submittedName>
</protein>
<evidence type="ECO:0000256" key="2">
    <source>
        <dbReference type="SAM" id="Phobius"/>
    </source>
</evidence>
<gene>
    <name evidence="4" type="ORF">OB914_11025</name>
    <name evidence="3" type="ORF">OB916_10460</name>
</gene>
<keyword evidence="2" id="KW-0472">Membrane</keyword>
<keyword evidence="2" id="KW-0812">Transmembrane</keyword>
<dbReference type="InterPro" id="IPR055972">
    <property type="entry name" value="DUF7550"/>
</dbReference>
<dbReference type="Pfam" id="PF24418">
    <property type="entry name" value="DUF7550"/>
    <property type="match status" value="1"/>
</dbReference>
<evidence type="ECO:0000313" key="6">
    <source>
        <dbReference type="Proteomes" id="UP001209746"/>
    </source>
</evidence>
<keyword evidence="2" id="KW-1133">Transmembrane helix</keyword>
<sequence length="65" mass="6820">MDEETTHGDGEQAEYDPENVSLPSRAPPLRSTAPQSEFTTRQVAIGALVLAVGLVVVFGLPVALA</sequence>
<dbReference type="EMBL" id="JAOPKC010000011">
    <property type="protein sequence ID" value="MCU4718483.1"/>
    <property type="molecule type" value="Genomic_DNA"/>
</dbReference>
<evidence type="ECO:0000313" key="4">
    <source>
        <dbReference type="EMBL" id="MCU4727498.1"/>
    </source>
</evidence>
<accession>A0AAE3IBF2</accession>